<feature type="transmembrane region" description="Helical" evidence="4">
    <location>
        <begin position="211"/>
        <end position="234"/>
    </location>
</feature>
<keyword evidence="4" id="KW-1133">Transmembrane helix</keyword>
<reference evidence="7" key="1">
    <citation type="submission" date="2011-12" db="EMBL/GenBank/DDBJ databases">
        <title>Complete genome sequence of Streptomyces cattleya strain DSM 46488.</title>
        <authorList>
            <person name="Ou H.-Y."/>
            <person name="Li P."/>
            <person name="Zhao C."/>
            <person name="O'Hagan D."/>
            <person name="Deng Z."/>
        </authorList>
    </citation>
    <scope>NUCLEOTIDE SEQUENCE [LARGE SCALE GENOMIC DNA]</scope>
    <source>
        <strain evidence="7">ATCC 35852 / DSM 46488 / JCM 4925 / NBRC 14057 / NRRL 8057</strain>
    </source>
</reference>
<dbReference type="Pfam" id="PF10502">
    <property type="entry name" value="Peptidase_S26"/>
    <property type="match status" value="1"/>
</dbReference>
<dbReference type="MEROPS" id="S26.026"/>
<dbReference type="KEGG" id="scy:SCATT_44350"/>
<keyword evidence="4" id="KW-0812">Transmembrane</keyword>
<feature type="domain" description="Peptidase S26" evidence="5">
    <location>
        <begin position="28"/>
        <end position="184"/>
    </location>
</feature>
<dbReference type="EC" id="3.4.21.89" evidence="4"/>
<feature type="transmembrane region" description="Helical" evidence="4">
    <location>
        <begin position="21"/>
        <end position="42"/>
    </location>
</feature>
<dbReference type="SUPFAM" id="SSF51306">
    <property type="entry name" value="LexA/Signal peptidase"/>
    <property type="match status" value="1"/>
</dbReference>
<dbReference type="InterPro" id="IPR000223">
    <property type="entry name" value="Pept_S26A_signal_pept_1"/>
</dbReference>
<dbReference type="KEGG" id="sct:SCAT_4441"/>
<dbReference type="PRINTS" id="PR00727">
    <property type="entry name" value="LEADERPTASE"/>
</dbReference>
<dbReference type="AlphaFoldDB" id="F8JTP0"/>
<comment type="subcellular location">
    <subcellularLocation>
        <location evidence="1">Cell membrane</location>
        <topology evidence="1">Single-pass type II membrane protein</topology>
    </subcellularLocation>
    <subcellularLocation>
        <location evidence="4">Membrane</location>
        <topology evidence="4">Single-pass type II membrane protein</topology>
    </subcellularLocation>
</comment>
<evidence type="ECO:0000313" key="6">
    <source>
        <dbReference type="EMBL" id="AEW96806.1"/>
    </source>
</evidence>
<keyword evidence="4" id="KW-0645">Protease</keyword>
<keyword evidence="4" id="KW-0378">Hydrolase</keyword>
<dbReference type="HOGENOM" id="CLU_028723_0_2_11"/>
<dbReference type="EMBL" id="CP003219">
    <property type="protein sequence ID" value="AEW96806.1"/>
    <property type="molecule type" value="Genomic_DNA"/>
</dbReference>
<dbReference type="PROSITE" id="PS51257">
    <property type="entry name" value="PROKAR_LIPOPROTEIN"/>
    <property type="match status" value="1"/>
</dbReference>
<dbReference type="GO" id="GO:0006465">
    <property type="term" value="P:signal peptide processing"/>
    <property type="evidence" value="ECO:0007669"/>
    <property type="project" value="InterPro"/>
</dbReference>
<dbReference type="GO" id="GO:0004252">
    <property type="term" value="F:serine-type endopeptidase activity"/>
    <property type="evidence" value="ECO:0007669"/>
    <property type="project" value="InterPro"/>
</dbReference>
<accession>G8WXH6</accession>
<dbReference type="eggNOG" id="COG0681">
    <property type="taxonomic scope" value="Bacteria"/>
</dbReference>
<feature type="active site" evidence="3">
    <location>
        <position position="51"/>
    </location>
</feature>
<comment type="similarity">
    <text evidence="2 4">Belongs to the peptidase S26 family.</text>
</comment>
<feature type="active site" evidence="3">
    <location>
        <position position="92"/>
    </location>
</feature>
<accession>F8JTP0</accession>
<keyword evidence="4" id="KW-0472">Membrane</keyword>
<evidence type="ECO:0000256" key="3">
    <source>
        <dbReference type="PIRSR" id="PIRSR600223-1"/>
    </source>
</evidence>
<evidence type="ECO:0000259" key="5">
    <source>
        <dbReference type="Pfam" id="PF10502"/>
    </source>
</evidence>
<keyword evidence="7" id="KW-1185">Reference proteome</keyword>
<organism evidence="6 7">
    <name type="scientific">Streptantibioticus cattleyicolor (strain ATCC 35852 / DSM 46488 / JCM 4925 / NBRC 14057 / NRRL 8057)</name>
    <name type="common">Streptomyces cattleya</name>
    <dbReference type="NCBI Taxonomy" id="1003195"/>
    <lineage>
        <taxon>Bacteria</taxon>
        <taxon>Bacillati</taxon>
        <taxon>Actinomycetota</taxon>
        <taxon>Actinomycetes</taxon>
        <taxon>Kitasatosporales</taxon>
        <taxon>Streptomycetaceae</taxon>
        <taxon>Streptantibioticus</taxon>
    </lineage>
</organism>
<dbReference type="InterPro" id="IPR036286">
    <property type="entry name" value="LexA/Signal_pep-like_sf"/>
</dbReference>
<protein>
    <recommendedName>
        <fullName evidence="4">Signal peptidase I</fullName>
        <ecNumber evidence="4">3.4.21.89</ecNumber>
    </recommendedName>
</protein>
<dbReference type="STRING" id="1003195.SCATT_44350"/>
<dbReference type="Gene3D" id="2.10.109.10">
    <property type="entry name" value="Umud Fragment, subunit A"/>
    <property type="match status" value="1"/>
</dbReference>
<proteinExistence type="inferred from homology"/>
<name>F8JTP0_STREN</name>
<dbReference type="OrthoDB" id="9815782at2"/>
<dbReference type="NCBIfam" id="TIGR02227">
    <property type="entry name" value="sigpep_I_bact"/>
    <property type="match status" value="1"/>
</dbReference>
<dbReference type="Proteomes" id="UP000007842">
    <property type="component" value="Chromosome"/>
</dbReference>
<evidence type="ECO:0000256" key="4">
    <source>
        <dbReference type="RuleBase" id="RU362042"/>
    </source>
</evidence>
<comment type="caution">
    <text evidence="4">Lacks conserved residue(s) required for the propagation of feature annotation.</text>
</comment>
<dbReference type="RefSeq" id="WP_014145153.1">
    <property type="nucleotide sequence ID" value="NC_016111.1"/>
</dbReference>
<dbReference type="GO" id="GO:0009003">
    <property type="term" value="F:signal peptidase activity"/>
    <property type="evidence" value="ECO:0007669"/>
    <property type="project" value="UniProtKB-EC"/>
</dbReference>
<dbReference type="InterPro" id="IPR019533">
    <property type="entry name" value="Peptidase_S26"/>
</dbReference>
<dbReference type="PATRIC" id="fig|1003195.11.peg.5884"/>
<evidence type="ECO:0000256" key="2">
    <source>
        <dbReference type="ARBA" id="ARBA00009370"/>
    </source>
</evidence>
<dbReference type="GO" id="GO:0005886">
    <property type="term" value="C:plasma membrane"/>
    <property type="evidence" value="ECO:0007669"/>
    <property type="project" value="UniProtKB-SubCell"/>
</dbReference>
<dbReference type="PANTHER" id="PTHR43390">
    <property type="entry name" value="SIGNAL PEPTIDASE I"/>
    <property type="match status" value="1"/>
</dbReference>
<evidence type="ECO:0000256" key="1">
    <source>
        <dbReference type="ARBA" id="ARBA00004401"/>
    </source>
</evidence>
<dbReference type="PANTHER" id="PTHR43390:SF1">
    <property type="entry name" value="CHLOROPLAST PROCESSING PEPTIDASE"/>
    <property type="match status" value="1"/>
</dbReference>
<comment type="catalytic activity">
    <reaction evidence="4">
        <text>Cleavage of hydrophobic, N-terminal signal or leader sequences from secreted and periplasmic proteins.</text>
        <dbReference type="EC" id="3.4.21.89"/>
    </reaction>
</comment>
<dbReference type="CDD" id="cd06530">
    <property type="entry name" value="S26_SPase_I"/>
    <property type="match status" value="1"/>
</dbReference>
<evidence type="ECO:0000313" key="7">
    <source>
        <dbReference type="Proteomes" id="UP000007842"/>
    </source>
</evidence>
<gene>
    <name evidence="6" type="ordered locus">SCATT_44350</name>
</gene>
<sequence length="251" mass="26430">MSSGAIRGKNGPGRLGNVLSGLAVAVGCVLFLGGFAWGAVVYQPFTVPTDSMQPTVDPGDRVLAERIHGDQVRRGDVVVFQDPAWGDTPMVKRVVGVGGDTVACCDKRGRLTVNGTPVDEPYLYASGRLTPRSFFPRTKVPAGRLFLLGDNRGVSDDSRVHLDDLDHGAVPASTVKARVDAIAWPTGRIGELARPAAFAALPGGVSRPGPITWVVTSVAVGAMLVLGGAAYGPVARSRERRRSRRRVPAQA</sequence>